<dbReference type="InterPro" id="IPR013990">
    <property type="entry name" value="WHy-dom"/>
</dbReference>
<name>A0A831XN23_GEOME</name>
<gene>
    <name evidence="3" type="ORF">ENQ87_13205</name>
</gene>
<dbReference type="GO" id="GO:0009269">
    <property type="term" value="P:response to desiccation"/>
    <property type="evidence" value="ECO:0007669"/>
    <property type="project" value="InterPro"/>
</dbReference>
<protein>
    <recommendedName>
        <fullName evidence="2">Water stress and hypersensitive response domain-containing protein</fullName>
    </recommendedName>
</protein>
<evidence type="ECO:0000313" key="3">
    <source>
        <dbReference type="EMBL" id="HEN43303.1"/>
    </source>
</evidence>
<feature type="domain" description="Water stress and hypersensitive response" evidence="2">
    <location>
        <begin position="26"/>
        <end position="143"/>
    </location>
</feature>
<organism evidence="3">
    <name type="scientific">Geobacter metallireducens</name>
    <dbReference type="NCBI Taxonomy" id="28232"/>
    <lineage>
        <taxon>Bacteria</taxon>
        <taxon>Pseudomonadati</taxon>
        <taxon>Thermodesulfobacteriota</taxon>
        <taxon>Desulfuromonadia</taxon>
        <taxon>Geobacterales</taxon>
        <taxon>Geobacteraceae</taxon>
        <taxon>Geobacter</taxon>
    </lineage>
</organism>
<dbReference type="InterPro" id="IPR004864">
    <property type="entry name" value="LEA_2"/>
</dbReference>
<comment type="caution">
    <text evidence="3">The sequence shown here is derived from an EMBL/GenBank/DDBJ whole genome shotgun (WGS) entry which is preliminary data.</text>
</comment>
<dbReference type="SUPFAM" id="SSF117070">
    <property type="entry name" value="LEA14-like"/>
    <property type="match status" value="1"/>
</dbReference>
<dbReference type="Gene3D" id="2.60.40.1820">
    <property type="match status" value="1"/>
</dbReference>
<accession>A0A831XN23</accession>
<sequence length="167" mass="18610">MKKLFALIVLVVWCAGCSLLVDKPEVTVRDLNLVGIGAGGVELEFLLTVTNPNSFPVVLNGYTYDLNVMALPLTKGGKRERIEFPAHKATDVRLPFTVAYGDLWEILKRRPDQERIPYRLSAGFEVETPFGTTTVPVSKESVFAVPERYRASGILKGVTELLDRFRP</sequence>
<reference evidence="3" key="1">
    <citation type="journal article" date="2020" name="mSystems">
        <title>Genome- and Community-Level Interaction Insights into Carbon Utilization and Element Cycling Functions of Hydrothermarchaeota in Hydrothermal Sediment.</title>
        <authorList>
            <person name="Zhou Z."/>
            <person name="Liu Y."/>
            <person name="Xu W."/>
            <person name="Pan J."/>
            <person name="Luo Z.H."/>
            <person name="Li M."/>
        </authorList>
    </citation>
    <scope>NUCLEOTIDE SEQUENCE [LARGE SCALE GENOMIC DNA]</scope>
    <source>
        <strain evidence="3">SpSt-349</strain>
    </source>
</reference>
<dbReference type="Pfam" id="PF03168">
    <property type="entry name" value="LEA_2"/>
    <property type="match status" value="1"/>
</dbReference>
<dbReference type="SMART" id="SM00769">
    <property type="entry name" value="WHy"/>
    <property type="match status" value="1"/>
</dbReference>
<evidence type="ECO:0000259" key="2">
    <source>
        <dbReference type="SMART" id="SM00769"/>
    </source>
</evidence>
<dbReference type="EMBL" id="DSOV01000058">
    <property type="protein sequence ID" value="HEN43303.1"/>
    <property type="molecule type" value="Genomic_DNA"/>
</dbReference>
<dbReference type="PANTHER" id="PTHR31459:SF2">
    <property type="entry name" value="OS03G0843300 PROTEIN"/>
    <property type="match status" value="1"/>
</dbReference>
<dbReference type="PANTHER" id="PTHR31459">
    <property type="match status" value="1"/>
</dbReference>
<comment type="similarity">
    <text evidence="1">Belongs to the LEA type 2 family.</text>
</comment>
<proteinExistence type="inferred from homology"/>
<dbReference type="InterPro" id="IPR045043">
    <property type="entry name" value="Lea14-like"/>
</dbReference>
<dbReference type="AlphaFoldDB" id="A0A831XN23"/>
<evidence type="ECO:0000256" key="1">
    <source>
        <dbReference type="ARBA" id="ARBA00005960"/>
    </source>
</evidence>